<gene>
    <name evidence="3" type="ORF">CUN59_17705</name>
</gene>
<dbReference type="EMBL" id="PGEM01000146">
    <property type="protein sequence ID" value="PPJ62029.1"/>
    <property type="molecule type" value="Genomic_DNA"/>
</dbReference>
<feature type="region of interest" description="Disordered" evidence="1">
    <location>
        <begin position="120"/>
        <end position="158"/>
    </location>
</feature>
<name>A0A2S6CQN7_9CYAN</name>
<proteinExistence type="predicted"/>
<evidence type="ECO:0000256" key="1">
    <source>
        <dbReference type="SAM" id="MobiDB-lite"/>
    </source>
</evidence>
<dbReference type="Proteomes" id="UP000239589">
    <property type="component" value="Unassembled WGS sequence"/>
</dbReference>
<dbReference type="OrthoDB" id="7550377at2"/>
<keyword evidence="4" id="KW-1185">Reference proteome</keyword>
<dbReference type="Gene3D" id="3.40.33.10">
    <property type="entry name" value="CAP"/>
    <property type="match status" value="1"/>
</dbReference>
<organism evidence="3 4">
    <name type="scientific">Cuspidothrix issatschenkoi CHARLIE-1</name>
    <dbReference type="NCBI Taxonomy" id="2052836"/>
    <lineage>
        <taxon>Bacteria</taxon>
        <taxon>Bacillati</taxon>
        <taxon>Cyanobacteriota</taxon>
        <taxon>Cyanophyceae</taxon>
        <taxon>Nostocales</taxon>
        <taxon>Aphanizomenonaceae</taxon>
        <taxon>Cuspidothrix</taxon>
    </lineage>
</organism>
<evidence type="ECO:0000313" key="3">
    <source>
        <dbReference type="EMBL" id="PPJ62029.1"/>
    </source>
</evidence>
<accession>A0A2S6CQN7</accession>
<dbReference type="InterPro" id="IPR035940">
    <property type="entry name" value="CAP_sf"/>
</dbReference>
<evidence type="ECO:0000313" key="4">
    <source>
        <dbReference type="Proteomes" id="UP000239589"/>
    </source>
</evidence>
<reference evidence="3 4" key="1">
    <citation type="submission" date="2018-02" db="EMBL/GenBank/DDBJ databases">
        <title>Discovery of a pederin family compound in a non-symbiotic bloom-forming cyanobacterium.</title>
        <authorList>
            <person name="Kust A."/>
            <person name="Mares J."/>
            <person name="Jokela J."/>
            <person name="Urajova P."/>
            <person name="Hajek J."/>
            <person name="Saurav K."/>
            <person name="Voracova K."/>
            <person name="Fewer D.P."/>
            <person name="Haapaniemi E."/>
            <person name="Permi P."/>
            <person name="Rehakova K."/>
            <person name="Sivonen K."/>
            <person name="Hrouzek P."/>
        </authorList>
    </citation>
    <scope>NUCLEOTIDE SEQUENCE [LARGE SCALE GENOMIC DNA]</scope>
    <source>
        <strain evidence="3 4">CHARLIE-1</strain>
    </source>
</reference>
<evidence type="ECO:0000259" key="2">
    <source>
        <dbReference type="Pfam" id="PF00188"/>
    </source>
</evidence>
<dbReference type="PANTHER" id="PTHR31157:SF1">
    <property type="entry name" value="SCP DOMAIN-CONTAINING PROTEIN"/>
    <property type="match status" value="1"/>
</dbReference>
<dbReference type="CDD" id="cd05379">
    <property type="entry name" value="CAP_bacterial"/>
    <property type="match status" value="1"/>
</dbReference>
<protein>
    <submittedName>
        <fullName evidence="3">CAP domain-containing protein</fullName>
    </submittedName>
</protein>
<dbReference type="Pfam" id="PF00188">
    <property type="entry name" value="CAP"/>
    <property type="match status" value="1"/>
</dbReference>
<dbReference type="RefSeq" id="WP_104389084.1">
    <property type="nucleotide sequence ID" value="NZ_PGEM01000146.1"/>
</dbReference>
<sequence length="241" mass="26357">MRHLGFLVLLPIILATTFSDQLLRLGESTGELITNKNNQTSSGKISYLSTLERQVIDETNKVRTNPQSYLPILENYKKRFQGNRVKISHNTYLITQEGVKPVDEAIAFLKSVSPVGALRPSKGMSLGARDHVKDQGSKGATGHDGSDGSSPSGRINRYGKWQTTAGENISYGPDTAQDIVMQLIIDDGVPSRGHRTNIFNPAFRVTGVAYGAHKSYRTMCVITYAGGYVERATKPSTPGRN</sequence>
<dbReference type="InterPro" id="IPR014044">
    <property type="entry name" value="CAP_dom"/>
</dbReference>
<comment type="caution">
    <text evidence="3">The sequence shown here is derived from an EMBL/GenBank/DDBJ whole genome shotgun (WGS) entry which is preliminary data.</text>
</comment>
<dbReference type="PANTHER" id="PTHR31157">
    <property type="entry name" value="SCP DOMAIN-CONTAINING PROTEIN"/>
    <property type="match status" value="1"/>
</dbReference>
<dbReference type="AlphaFoldDB" id="A0A2S6CQN7"/>
<feature type="domain" description="SCP" evidence="2">
    <location>
        <begin position="114"/>
        <end position="221"/>
    </location>
</feature>
<dbReference type="SUPFAM" id="SSF55797">
    <property type="entry name" value="PR-1-like"/>
    <property type="match status" value="1"/>
</dbReference>